<dbReference type="PATRIC" id="fig|1136941.3.peg.139"/>
<dbReference type="Proteomes" id="UP000063789">
    <property type="component" value="Chromosome"/>
</dbReference>
<dbReference type="Gene3D" id="1.10.357.10">
    <property type="entry name" value="Tetracycline Repressor, domain 2"/>
    <property type="match status" value="1"/>
</dbReference>
<organism evidence="6 7">
    <name type="scientific">Gordonia phthalatica</name>
    <dbReference type="NCBI Taxonomy" id="1136941"/>
    <lineage>
        <taxon>Bacteria</taxon>
        <taxon>Bacillati</taxon>
        <taxon>Actinomycetota</taxon>
        <taxon>Actinomycetes</taxon>
        <taxon>Mycobacteriales</taxon>
        <taxon>Gordoniaceae</taxon>
        <taxon>Gordonia</taxon>
    </lineage>
</organism>
<accession>A0A0N9N863</accession>
<dbReference type="SUPFAM" id="SSF48498">
    <property type="entry name" value="Tetracyclin repressor-like, C-terminal domain"/>
    <property type="match status" value="1"/>
</dbReference>
<dbReference type="Pfam" id="PF00440">
    <property type="entry name" value="TetR_N"/>
    <property type="match status" value="1"/>
</dbReference>
<proteinExistence type="predicted"/>
<keyword evidence="2 4" id="KW-0238">DNA-binding</keyword>
<feature type="DNA-binding region" description="H-T-H motif" evidence="4">
    <location>
        <begin position="27"/>
        <end position="46"/>
    </location>
</feature>
<name>A0A0N9N863_9ACTN</name>
<reference evidence="6 7" key="2">
    <citation type="journal article" date="2017" name="Int. J. Syst. Evol. Microbiol.">
        <title>Gordonia phthalatica sp. nov., a di-n-butyl phthalate-degrading bacterium isolated from activated sludge.</title>
        <authorList>
            <person name="Jin D."/>
            <person name="Kong X."/>
            <person name="Jia M."/>
            <person name="Yu X."/>
            <person name="Wang X."/>
            <person name="Zhuang X."/>
            <person name="Deng Y."/>
            <person name="Bai Z."/>
        </authorList>
    </citation>
    <scope>NUCLEOTIDE SEQUENCE [LARGE SCALE GENOMIC DNA]</scope>
    <source>
        <strain evidence="6 7">QH-11</strain>
    </source>
</reference>
<dbReference type="InterPro" id="IPR009057">
    <property type="entry name" value="Homeodomain-like_sf"/>
</dbReference>
<evidence type="ECO:0000313" key="6">
    <source>
        <dbReference type="EMBL" id="ALG83293.1"/>
    </source>
</evidence>
<dbReference type="AlphaFoldDB" id="A0A0N9N863"/>
<dbReference type="GO" id="GO:0003677">
    <property type="term" value="F:DNA binding"/>
    <property type="evidence" value="ECO:0007669"/>
    <property type="project" value="UniProtKB-UniRule"/>
</dbReference>
<dbReference type="Pfam" id="PF21993">
    <property type="entry name" value="TetR_C_13_2"/>
    <property type="match status" value="1"/>
</dbReference>
<evidence type="ECO:0000313" key="7">
    <source>
        <dbReference type="Proteomes" id="UP000063789"/>
    </source>
</evidence>
<sequence>MTTPSVHDRLIASAITLLRRKGADGFGMAELLAHSGVARRSMYQHFPDGKAQLLAEATTSAGRYATARMLQLQAGRSAVDGFVAVIDSWKTILTDSDYEFGCPLVAAALATAEYPEAAERAAESFTALGGLVAAAFARDGASPDAAQGTGQMLIASLEGAIITSRARRTVEPLDALAGHVRRAF</sequence>
<feature type="domain" description="HTH tetR-type" evidence="5">
    <location>
        <begin position="4"/>
        <end position="64"/>
    </location>
</feature>
<reference evidence="7" key="1">
    <citation type="submission" date="2015-06" db="EMBL/GenBank/DDBJ databases">
        <title>Complete genome sequence and metabolic analysis of phthalate degradation pathway in Gordonia sp. QH-11.</title>
        <authorList>
            <person name="Jin D."/>
            <person name="Kong X."/>
            <person name="Bai Z."/>
        </authorList>
    </citation>
    <scope>NUCLEOTIDE SEQUENCE [LARGE SCALE GENOMIC DNA]</scope>
    <source>
        <strain evidence="7">QH-11</strain>
    </source>
</reference>
<dbReference type="EMBL" id="CP011853">
    <property type="protein sequence ID" value="ALG83293.1"/>
    <property type="molecule type" value="Genomic_DNA"/>
</dbReference>
<dbReference type="SUPFAM" id="SSF46689">
    <property type="entry name" value="Homeodomain-like"/>
    <property type="match status" value="1"/>
</dbReference>
<dbReference type="PANTHER" id="PTHR47506">
    <property type="entry name" value="TRANSCRIPTIONAL REGULATORY PROTEIN"/>
    <property type="match status" value="1"/>
</dbReference>
<dbReference type="RefSeq" id="WP_062391240.1">
    <property type="nucleotide sequence ID" value="NZ_CP011853.1"/>
</dbReference>
<dbReference type="OrthoDB" id="4567939at2"/>
<dbReference type="PROSITE" id="PS50977">
    <property type="entry name" value="HTH_TETR_2"/>
    <property type="match status" value="1"/>
</dbReference>
<keyword evidence="1" id="KW-0805">Transcription regulation</keyword>
<evidence type="ECO:0000256" key="1">
    <source>
        <dbReference type="ARBA" id="ARBA00023015"/>
    </source>
</evidence>
<keyword evidence="7" id="KW-1185">Reference proteome</keyword>
<gene>
    <name evidence="6" type="ORF">ACH46_00685</name>
</gene>
<evidence type="ECO:0000256" key="2">
    <source>
        <dbReference type="ARBA" id="ARBA00023125"/>
    </source>
</evidence>
<dbReference type="InterPro" id="IPR001647">
    <property type="entry name" value="HTH_TetR"/>
</dbReference>
<dbReference type="InterPro" id="IPR036271">
    <property type="entry name" value="Tet_transcr_reg_TetR-rel_C_sf"/>
</dbReference>
<evidence type="ECO:0000259" key="5">
    <source>
        <dbReference type="PROSITE" id="PS50977"/>
    </source>
</evidence>
<evidence type="ECO:0000256" key="4">
    <source>
        <dbReference type="PROSITE-ProRule" id="PRU00335"/>
    </source>
</evidence>
<dbReference type="KEGG" id="goq:ACH46_00685"/>
<keyword evidence="3" id="KW-0804">Transcription</keyword>
<protein>
    <submittedName>
        <fullName evidence="6">TetR family transcriptional regulator</fullName>
    </submittedName>
</protein>
<dbReference type="STRING" id="1136941.ACH46_00685"/>
<dbReference type="InterPro" id="IPR054156">
    <property type="entry name" value="YxaF_TetR_C"/>
</dbReference>
<evidence type="ECO:0000256" key="3">
    <source>
        <dbReference type="ARBA" id="ARBA00023163"/>
    </source>
</evidence>
<dbReference type="PANTHER" id="PTHR47506:SF3">
    <property type="entry name" value="HTH-TYPE TRANSCRIPTIONAL REGULATOR LMRA"/>
    <property type="match status" value="1"/>
</dbReference>